<feature type="region of interest" description="Disordered" evidence="5">
    <location>
        <begin position="435"/>
        <end position="457"/>
    </location>
</feature>
<dbReference type="InterPro" id="IPR012677">
    <property type="entry name" value="Nucleotide-bd_a/b_plait_sf"/>
</dbReference>
<evidence type="ECO:0000256" key="2">
    <source>
        <dbReference type="ARBA" id="ARBA00022884"/>
    </source>
</evidence>
<dbReference type="Proteomes" id="UP000252040">
    <property type="component" value="Unplaced"/>
</dbReference>
<sequence length="498" mass="54469">MVEADQPGKLFIGGLHADTNENSLEVVFGKYGHIMEVILMKDRVTNKSRRFAFITFENSADAKDAAKDMNGKIFQTDFYSCGGYTPSLNASSSRRPFPVKRGPPSRSGGPPPKRSAQRRSCSGMGRQGSVSRGRQNYGGPPHREPVSFQRVGYMSQRDGGYATKDSYSSRAYPSSRDSKDYTPPRRVNAYRYYGHSSSWNDHPSGGHSDRDGYGGSRDRDYPEYRSGRSYRDSHRSYGDSRGAPAAQRAPATYGGSSRYDSNTRDGYGGGPEDYSSGQSNTYSSGRERGRQEQPGFPPCVNWGCLAPRDSYTLRQLWEATGKQVVATCVLQCPEDGSSTWVKKLGSEGQARVEVFSLCVVETNSYVLPLGSPGREARQARHLRFGKAGAHSDTSHRRLPHASLERCPAGRAASARKDPTLPPCVLNGQPELKESAASRRASVRQTSWTEAAGSGTGPRCRCSVRKALGLSSSCPPHVLHFPRPAISPTDREVLNIVPS</sequence>
<keyword evidence="3" id="KW-0539">Nucleus</keyword>
<reference evidence="8" key="1">
    <citation type="submission" date="2025-08" db="UniProtKB">
        <authorList>
            <consortium name="RefSeq"/>
        </authorList>
    </citation>
    <scope>IDENTIFICATION</scope>
    <source>
        <tissue evidence="8">Meat</tissue>
    </source>
</reference>
<proteinExistence type="predicted"/>
<gene>
    <name evidence="8" type="primary">LOC112397519</name>
</gene>
<dbReference type="AlphaFoldDB" id="A0A341B750"/>
<dbReference type="InterPro" id="IPR012604">
    <property type="entry name" value="RBM1CTR"/>
</dbReference>
<accession>A0A341B750</accession>
<dbReference type="Gene3D" id="3.30.70.330">
    <property type="match status" value="1"/>
</dbReference>
<name>A0A341B750_NEOAA</name>
<evidence type="ECO:0000313" key="8">
    <source>
        <dbReference type="RefSeq" id="XP_024597508.1"/>
    </source>
</evidence>
<feature type="region of interest" description="Disordered" evidence="5">
    <location>
        <begin position="90"/>
        <end position="184"/>
    </location>
</feature>
<dbReference type="SUPFAM" id="SSF54928">
    <property type="entry name" value="RNA-binding domain, RBD"/>
    <property type="match status" value="1"/>
</dbReference>
<evidence type="ECO:0000256" key="1">
    <source>
        <dbReference type="ARBA" id="ARBA00004123"/>
    </source>
</evidence>
<dbReference type="GeneID" id="112397519"/>
<dbReference type="STRING" id="1706337.A0A341B750"/>
<evidence type="ECO:0000256" key="4">
    <source>
        <dbReference type="PROSITE-ProRule" id="PRU00176"/>
    </source>
</evidence>
<keyword evidence="7" id="KW-1185">Reference proteome</keyword>
<evidence type="ECO:0000256" key="3">
    <source>
        <dbReference type="ARBA" id="ARBA00023242"/>
    </source>
</evidence>
<dbReference type="RefSeq" id="XP_024597508.1">
    <property type="nucleotide sequence ID" value="XM_024741740.1"/>
</dbReference>
<dbReference type="InParanoid" id="A0A341B750"/>
<feature type="compositionally biased region" description="Polar residues" evidence="5">
    <location>
        <begin position="275"/>
        <end position="284"/>
    </location>
</feature>
<dbReference type="Pfam" id="PF08081">
    <property type="entry name" value="RBM1CTR"/>
    <property type="match status" value="1"/>
</dbReference>
<keyword evidence="2 4" id="KW-0694">RNA-binding</keyword>
<dbReference type="PROSITE" id="PS50102">
    <property type="entry name" value="RRM"/>
    <property type="match status" value="1"/>
</dbReference>
<dbReference type="Pfam" id="PF00076">
    <property type="entry name" value="RRM_1"/>
    <property type="match status" value="1"/>
</dbReference>
<organism evidence="7 8">
    <name type="scientific">Neophocaena asiaeorientalis asiaeorientalis</name>
    <name type="common">Yangtze finless porpoise</name>
    <name type="synonym">Neophocaena phocaenoides subsp. asiaeorientalis</name>
    <dbReference type="NCBI Taxonomy" id="1706337"/>
    <lineage>
        <taxon>Eukaryota</taxon>
        <taxon>Metazoa</taxon>
        <taxon>Chordata</taxon>
        <taxon>Craniata</taxon>
        <taxon>Vertebrata</taxon>
        <taxon>Euteleostomi</taxon>
        <taxon>Mammalia</taxon>
        <taxon>Eutheria</taxon>
        <taxon>Laurasiatheria</taxon>
        <taxon>Artiodactyla</taxon>
        <taxon>Whippomorpha</taxon>
        <taxon>Cetacea</taxon>
        <taxon>Odontoceti</taxon>
        <taxon>Phocoenidae</taxon>
        <taxon>Neophocaena</taxon>
    </lineage>
</organism>
<dbReference type="InterPro" id="IPR050441">
    <property type="entry name" value="RBM"/>
</dbReference>
<dbReference type="PANTHER" id="PTHR48034">
    <property type="entry name" value="TRANSFORMER-2 SEX-DETERMINING PROTEIN-RELATED"/>
    <property type="match status" value="1"/>
</dbReference>
<feature type="domain" description="RRM" evidence="6">
    <location>
        <begin position="8"/>
        <end position="93"/>
    </location>
</feature>
<dbReference type="InterPro" id="IPR000504">
    <property type="entry name" value="RRM_dom"/>
</dbReference>
<feature type="compositionally biased region" description="Basic and acidic residues" evidence="5">
    <location>
        <begin position="207"/>
        <end position="238"/>
    </location>
</feature>
<dbReference type="GO" id="GO:0005634">
    <property type="term" value="C:nucleus"/>
    <property type="evidence" value="ECO:0007669"/>
    <property type="project" value="UniProtKB-SubCell"/>
</dbReference>
<protein>
    <submittedName>
        <fullName evidence="8">RNA binding motif protein, X-linked-like-1</fullName>
    </submittedName>
</protein>
<comment type="subcellular location">
    <subcellularLocation>
        <location evidence="1">Nucleus</location>
    </subcellularLocation>
</comment>
<feature type="region of interest" description="Disordered" evidence="5">
    <location>
        <begin position="196"/>
        <end position="294"/>
    </location>
</feature>
<dbReference type="GO" id="GO:0003723">
    <property type="term" value="F:RNA binding"/>
    <property type="evidence" value="ECO:0007669"/>
    <property type="project" value="UniProtKB-UniRule"/>
</dbReference>
<evidence type="ECO:0000256" key="5">
    <source>
        <dbReference type="SAM" id="MobiDB-lite"/>
    </source>
</evidence>
<dbReference type="KEGG" id="nasi:112397519"/>
<evidence type="ECO:0000259" key="6">
    <source>
        <dbReference type="PROSITE" id="PS50102"/>
    </source>
</evidence>
<evidence type="ECO:0000313" key="7">
    <source>
        <dbReference type="Proteomes" id="UP000252040"/>
    </source>
</evidence>
<dbReference type="InterPro" id="IPR035979">
    <property type="entry name" value="RBD_domain_sf"/>
</dbReference>
<dbReference type="SMART" id="SM00360">
    <property type="entry name" value="RRM"/>
    <property type="match status" value="1"/>
</dbReference>